<sequence length="288" mass="30202">MMTTVWAGVAIGSVYALIALSYNLSRAVSGALNFAVAHLMILSALLAFTLLGLGLPVLVVLVVCAVATGMLAIVEERVAIRPLRKNDSHGELVTTVGVATVLTGLMLLLWGPDLRAVRLGAGFDDPLSFLGGRMLPIDVVLVGAALLVGALTVMWSKHTVSGLLSRAQTMDYEAALLRGVNARRLSLWGFAVSGAVCGFVGPLVAAKTFAVASLPTFLAVMGFVALILGGLGSDLGAVLGGVLLGLVQAFASRYLDPHYQYIVPFVLFLLVLMVRPHGVLGRRETRLV</sequence>
<evidence type="ECO:0000256" key="4">
    <source>
        <dbReference type="ARBA" id="ARBA00022692"/>
    </source>
</evidence>
<evidence type="ECO:0000256" key="7">
    <source>
        <dbReference type="ARBA" id="ARBA00023136"/>
    </source>
</evidence>
<evidence type="ECO:0000313" key="11">
    <source>
        <dbReference type="Proteomes" id="UP001501598"/>
    </source>
</evidence>
<proteinExistence type="inferred from homology"/>
<keyword evidence="3" id="KW-1003">Cell membrane</keyword>
<evidence type="ECO:0000256" key="6">
    <source>
        <dbReference type="ARBA" id="ARBA00022989"/>
    </source>
</evidence>
<dbReference type="RefSeq" id="WP_345424025.1">
    <property type="nucleotide sequence ID" value="NZ_BAABGT010000083.1"/>
</dbReference>
<dbReference type="PANTHER" id="PTHR11795">
    <property type="entry name" value="BRANCHED-CHAIN AMINO ACID TRANSPORT SYSTEM PERMEASE PROTEIN LIVH"/>
    <property type="match status" value="1"/>
</dbReference>
<feature type="transmembrane region" description="Helical" evidence="9">
    <location>
        <begin position="6"/>
        <end position="24"/>
    </location>
</feature>
<comment type="subcellular location">
    <subcellularLocation>
        <location evidence="1">Cell membrane</location>
        <topology evidence="1">Multi-pass membrane protein</topology>
    </subcellularLocation>
</comment>
<dbReference type="Proteomes" id="UP001501598">
    <property type="component" value="Unassembled WGS sequence"/>
</dbReference>
<feature type="transmembrane region" description="Helical" evidence="9">
    <location>
        <begin position="235"/>
        <end position="255"/>
    </location>
</feature>
<evidence type="ECO:0000256" key="5">
    <source>
        <dbReference type="ARBA" id="ARBA00022970"/>
    </source>
</evidence>
<evidence type="ECO:0000256" key="1">
    <source>
        <dbReference type="ARBA" id="ARBA00004651"/>
    </source>
</evidence>
<accession>A0ABP8RZK5</accession>
<keyword evidence="11" id="KW-1185">Reference proteome</keyword>
<dbReference type="InterPro" id="IPR001851">
    <property type="entry name" value="ABC_transp_permease"/>
</dbReference>
<evidence type="ECO:0000256" key="3">
    <source>
        <dbReference type="ARBA" id="ARBA00022475"/>
    </source>
</evidence>
<keyword evidence="6 9" id="KW-1133">Transmembrane helix</keyword>
<dbReference type="PANTHER" id="PTHR11795:SF450">
    <property type="entry name" value="ABC TRANSPORTER PERMEASE PROTEIN"/>
    <property type="match status" value="1"/>
</dbReference>
<comment type="caution">
    <text evidence="10">The sequence shown here is derived from an EMBL/GenBank/DDBJ whole genome shotgun (WGS) entry which is preliminary data.</text>
</comment>
<feature type="transmembrane region" description="Helical" evidence="9">
    <location>
        <begin position="185"/>
        <end position="203"/>
    </location>
</feature>
<keyword evidence="4 9" id="KW-0812">Transmembrane</keyword>
<feature type="transmembrane region" description="Helical" evidence="9">
    <location>
        <begin position="209"/>
        <end position="228"/>
    </location>
</feature>
<feature type="transmembrane region" description="Helical" evidence="9">
    <location>
        <begin position="31"/>
        <end position="51"/>
    </location>
</feature>
<organism evidence="10 11">
    <name type="scientific">Pseudonocardia xishanensis</name>
    <dbReference type="NCBI Taxonomy" id="630995"/>
    <lineage>
        <taxon>Bacteria</taxon>
        <taxon>Bacillati</taxon>
        <taxon>Actinomycetota</taxon>
        <taxon>Actinomycetes</taxon>
        <taxon>Pseudonocardiales</taxon>
        <taxon>Pseudonocardiaceae</taxon>
        <taxon>Pseudonocardia</taxon>
    </lineage>
</organism>
<feature type="transmembrane region" description="Helical" evidence="9">
    <location>
        <begin position="130"/>
        <end position="156"/>
    </location>
</feature>
<keyword evidence="2" id="KW-0813">Transport</keyword>
<keyword evidence="7 9" id="KW-0472">Membrane</keyword>
<evidence type="ECO:0000313" key="10">
    <source>
        <dbReference type="EMBL" id="GAA4554404.1"/>
    </source>
</evidence>
<dbReference type="EMBL" id="BAABGT010000083">
    <property type="protein sequence ID" value="GAA4554404.1"/>
    <property type="molecule type" value="Genomic_DNA"/>
</dbReference>
<gene>
    <name evidence="10" type="ORF">GCM10023175_52240</name>
</gene>
<dbReference type="CDD" id="cd06582">
    <property type="entry name" value="TM_PBP1_LivH_like"/>
    <property type="match status" value="1"/>
</dbReference>
<dbReference type="InterPro" id="IPR052157">
    <property type="entry name" value="BCAA_transport_permease"/>
</dbReference>
<feature type="transmembrane region" description="Helical" evidence="9">
    <location>
        <begin position="261"/>
        <end position="280"/>
    </location>
</feature>
<evidence type="ECO:0000256" key="8">
    <source>
        <dbReference type="ARBA" id="ARBA00037998"/>
    </source>
</evidence>
<protein>
    <submittedName>
        <fullName evidence="10">Branched-chain amino acid ABC transporter permease</fullName>
    </submittedName>
</protein>
<feature type="transmembrane region" description="Helical" evidence="9">
    <location>
        <begin position="92"/>
        <end position="110"/>
    </location>
</feature>
<comment type="similarity">
    <text evidence="8">Belongs to the binding-protein-dependent transport system permease family. LivHM subfamily.</text>
</comment>
<evidence type="ECO:0000256" key="9">
    <source>
        <dbReference type="SAM" id="Phobius"/>
    </source>
</evidence>
<dbReference type="Pfam" id="PF02653">
    <property type="entry name" value="BPD_transp_2"/>
    <property type="match status" value="1"/>
</dbReference>
<evidence type="ECO:0000256" key="2">
    <source>
        <dbReference type="ARBA" id="ARBA00022448"/>
    </source>
</evidence>
<feature type="transmembrane region" description="Helical" evidence="9">
    <location>
        <begin position="57"/>
        <end position="80"/>
    </location>
</feature>
<reference evidence="11" key="1">
    <citation type="journal article" date="2019" name="Int. J. Syst. Evol. Microbiol.">
        <title>The Global Catalogue of Microorganisms (GCM) 10K type strain sequencing project: providing services to taxonomists for standard genome sequencing and annotation.</title>
        <authorList>
            <consortium name="The Broad Institute Genomics Platform"/>
            <consortium name="The Broad Institute Genome Sequencing Center for Infectious Disease"/>
            <person name="Wu L."/>
            <person name="Ma J."/>
        </authorList>
    </citation>
    <scope>NUCLEOTIDE SEQUENCE [LARGE SCALE GENOMIC DNA]</scope>
    <source>
        <strain evidence="11">JCM 17906</strain>
    </source>
</reference>
<keyword evidence="5" id="KW-0029">Amino-acid transport</keyword>
<name>A0ABP8RZK5_9PSEU</name>